<sequence>MPQQGIATTGPNNPLHTFTPKEKEDLATAQRESDAAYAVYKSARDAYTKALDDKATSKEEVEKLKDEMWDEEEKARGKEDALKGLQDFCD</sequence>
<dbReference type="Proteomes" id="UP000799428">
    <property type="component" value="Unassembled WGS sequence"/>
</dbReference>
<proteinExistence type="predicted"/>
<evidence type="ECO:0000313" key="2">
    <source>
        <dbReference type="EMBL" id="KAF2702794.1"/>
    </source>
</evidence>
<accession>A0A6G1JQ89</accession>
<dbReference type="EMBL" id="MU005792">
    <property type="protein sequence ID" value="KAF2702794.1"/>
    <property type="molecule type" value="Genomic_DNA"/>
</dbReference>
<protein>
    <submittedName>
        <fullName evidence="2">Uncharacterized protein</fullName>
    </submittedName>
</protein>
<evidence type="ECO:0000256" key="1">
    <source>
        <dbReference type="SAM" id="MobiDB-lite"/>
    </source>
</evidence>
<feature type="compositionally biased region" description="Basic and acidic residues" evidence="1">
    <location>
        <begin position="53"/>
        <end position="82"/>
    </location>
</feature>
<dbReference type="AlphaFoldDB" id="A0A6G1JQ89"/>
<evidence type="ECO:0000313" key="3">
    <source>
        <dbReference type="Proteomes" id="UP000799428"/>
    </source>
</evidence>
<feature type="region of interest" description="Disordered" evidence="1">
    <location>
        <begin position="53"/>
        <end position="90"/>
    </location>
</feature>
<gene>
    <name evidence="2" type="ORF">K504DRAFT_539350</name>
</gene>
<organism evidence="2 3">
    <name type="scientific">Pleomassaria siparia CBS 279.74</name>
    <dbReference type="NCBI Taxonomy" id="1314801"/>
    <lineage>
        <taxon>Eukaryota</taxon>
        <taxon>Fungi</taxon>
        <taxon>Dikarya</taxon>
        <taxon>Ascomycota</taxon>
        <taxon>Pezizomycotina</taxon>
        <taxon>Dothideomycetes</taxon>
        <taxon>Pleosporomycetidae</taxon>
        <taxon>Pleosporales</taxon>
        <taxon>Pleomassariaceae</taxon>
        <taxon>Pleomassaria</taxon>
    </lineage>
</organism>
<reference evidence="2" key="1">
    <citation type="journal article" date="2020" name="Stud. Mycol.">
        <title>101 Dothideomycetes genomes: a test case for predicting lifestyles and emergence of pathogens.</title>
        <authorList>
            <person name="Haridas S."/>
            <person name="Albert R."/>
            <person name="Binder M."/>
            <person name="Bloem J."/>
            <person name="Labutti K."/>
            <person name="Salamov A."/>
            <person name="Andreopoulos B."/>
            <person name="Baker S."/>
            <person name="Barry K."/>
            <person name="Bills G."/>
            <person name="Bluhm B."/>
            <person name="Cannon C."/>
            <person name="Castanera R."/>
            <person name="Culley D."/>
            <person name="Daum C."/>
            <person name="Ezra D."/>
            <person name="Gonzalez J."/>
            <person name="Henrissat B."/>
            <person name="Kuo A."/>
            <person name="Liang C."/>
            <person name="Lipzen A."/>
            <person name="Lutzoni F."/>
            <person name="Magnuson J."/>
            <person name="Mondo S."/>
            <person name="Nolan M."/>
            <person name="Ohm R."/>
            <person name="Pangilinan J."/>
            <person name="Park H.-J."/>
            <person name="Ramirez L."/>
            <person name="Alfaro M."/>
            <person name="Sun H."/>
            <person name="Tritt A."/>
            <person name="Yoshinaga Y."/>
            <person name="Zwiers L.-H."/>
            <person name="Turgeon B."/>
            <person name="Goodwin S."/>
            <person name="Spatafora J."/>
            <person name="Crous P."/>
            <person name="Grigoriev I."/>
        </authorList>
    </citation>
    <scope>NUCLEOTIDE SEQUENCE</scope>
    <source>
        <strain evidence="2">CBS 279.74</strain>
    </source>
</reference>
<keyword evidence="3" id="KW-1185">Reference proteome</keyword>
<dbReference type="OrthoDB" id="3918477at2759"/>
<name>A0A6G1JQ89_9PLEO</name>